<evidence type="ECO:0000259" key="4">
    <source>
        <dbReference type="PROSITE" id="PS51272"/>
    </source>
</evidence>
<gene>
    <name evidence="5" type="ordered locus">Tery_4466</name>
</gene>
<dbReference type="Pfam" id="PF04966">
    <property type="entry name" value="OprB"/>
    <property type="match status" value="1"/>
</dbReference>
<dbReference type="PROSITE" id="PS51272">
    <property type="entry name" value="SLH"/>
    <property type="match status" value="1"/>
</dbReference>
<keyword evidence="3" id="KW-0175">Coiled coil</keyword>
<dbReference type="KEGG" id="ter:Tery_4466"/>
<dbReference type="EMBL" id="CP000393">
    <property type="protein sequence ID" value="ABG53453.1"/>
    <property type="molecule type" value="Genomic_DNA"/>
</dbReference>
<evidence type="ECO:0000256" key="3">
    <source>
        <dbReference type="SAM" id="Coils"/>
    </source>
</evidence>
<dbReference type="STRING" id="203124.Tery_4466"/>
<evidence type="ECO:0000256" key="1">
    <source>
        <dbReference type="ARBA" id="ARBA00008769"/>
    </source>
</evidence>
<evidence type="ECO:0000313" key="5">
    <source>
        <dbReference type="EMBL" id="ABG53453.1"/>
    </source>
</evidence>
<dbReference type="InterPro" id="IPR001119">
    <property type="entry name" value="SLH_dom"/>
</dbReference>
<evidence type="ECO:0000256" key="2">
    <source>
        <dbReference type="RuleBase" id="RU363072"/>
    </source>
</evidence>
<dbReference type="Pfam" id="PF00395">
    <property type="entry name" value="SLH"/>
    <property type="match status" value="1"/>
</dbReference>
<dbReference type="InterPro" id="IPR047684">
    <property type="entry name" value="Por_som-like"/>
</dbReference>
<dbReference type="GO" id="GO:0008643">
    <property type="term" value="P:carbohydrate transport"/>
    <property type="evidence" value="ECO:0007669"/>
    <property type="project" value="InterPro"/>
</dbReference>
<reference evidence="5" key="1">
    <citation type="submission" date="2006-06" db="EMBL/GenBank/DDBJ databases">
        <title>Complete sequence of Trichodesmium erythraeum IMS101.</title>
        <authorList>
            <consortium name="US DOE Joint Genome Institute"/>
            <person name="Copeland A."/>
            <person name="Lucas S."/>
            <person name="Lapidus A."/>
            <person name="Barry K."/>
            <person name="Detter J.C."/>
            <person name="Glavina del Rio T."/>
            <person name="Hammon N."/>
            <person name="Israni S."/>
            <person name="Dalin E."/>
            <person name="Tice H."/>
            <person name="Pitluck S."/>
            <person name="Kiss H."/>
            <person name="Munk A.C."/>
            <person name="Brettin T."/>
            <person name="Bruce D."/>
            <person name="Han C."/>
            <person name="Tapia R."/>
            <person name="Gilna P."/>
            <person name="Schmutz J."/>
            <person name="Larimer F."/>
            <person name="Land M."/>
            <person name="Hauser L."/>
            <person name="Kyrpides N."/>
            <person name="Kim E."/>
            <person name="Richardson P."/>
        </authorList>
    </citation>
    <scope>NUCLEOTIDE SEQUENCE [LARGE SCALE GENOMIC DNA]</scope>
    <source>
        <strain evidence="5">IMS101</strain>
    </source>
</reference>
<dbReference type="GO" id="GO:0015288">
    <property type="term" value="F:porin activity"/>
    <property type="evidence" value="ECO:0007669"/>
    <property type="project" value="InterPro"/>
</dbReference>
<protein>
    <submittedName>
        <fullName evidence="5">Carbohydrate-selective porin OprB</fullName>
    </submittedName>
</protein>
<dbReference type="AlphaFoldDB" id="Q10WC1"/>
<dbReference type="PANTHER" id="PTHR43308:SF1">
    <property type="entry name" value="OUTER MEMBRANE PROTEIN ALPHA"/>
    <property type="match status" value="1"/>
</dbReference>
<sequence>MGQVTSVSQLSDVRPTDWAFQALQSLVERYGCIAGYPDGTYKGNRAMTRYEFAAGLNACLERVTELIALATADLVTRDDLAVLQRLQEEFAVELAELRGRVDALEARTAELEANQFSTTTKLNGEVLFWVTDTWGERAEARGEPQSENDRTEAALGYRVRLNFDTSFMGKDRLRARLQARDIPNWSARDLTNTLMTRLGTDESDPDDTVVLDKLFYQFPVGDQLQVIIGPQGVEVDDFQTVLSPFESSGSGATSRFGRYNPTAYRGPDDGGLIVQYKPAKQWQINAGYLAGEPENPREGNGLFNGEHSAFGQVAFEPNSKLAFTVNYVRKYFIKDEVNVTSSTGSFRARDPFDGRRTTADNIGLEAQWKLNDHVQIGGWFGTTWARPEDGNNDDDDDITIINGALTIAFPDLFKDGSLGGIIVGVPPIITDGGNDDNLKDPDTSVHVEIFYRYAINDFIAITPGLFVITNPNHDEDNETLWVGSLRTTFKF</sequence>
<dbReference type="Gene3D" id="2.40.160.180">
    <property type="entry name" value="Carbohydrate-selective porin OprB"/>
    <property type="match status" value="1"/>
</dbReference>
<proteinExistence type="inferred from homology"/>
<comment type="similarity">
    <text evidence="1 2">Belongs to the OprB family.</text>
</comment>
<dbReference type="InterPro" id="IPR038673">
    <property type="entry name" value="OprB_sf"/>
</dbReference>
<feature type="domain" description="SLH" evidence="4">
    <location>
        <begin position="6"/>
        <end position="70"/>
    </location>
</feature>
<dbReference type="HOGENOM" id="CLU_018575_1_0_3"/>
<dbReference type="InterPro" id="IPR051465">
    <property type="entry name" value="Cell_Envelope_Struct_Comp"/>
</dbReference>
<feature type="coiled-coil region" evidence="3">
    <location>
        <begin position="87"/>
        <end position="114"/>
    </location>
</feature>
<organism evidence="5">
    <name type="scientific">Trichodesmium erythraeum (strain IMS101)</name>
    <dbReference type="NCBI Taxonomy" id="203124"/>
    <lineage>
        <taxon>Bacteria</taxon>
        <taxon>Bacillati</taxon>
        <taxon>Cyanobacteriota</taxon>
        <taxon>Cyanophyceae</taxon>
        <taxon>Oscillatoriophycideae</taxon>
        <taxon>Oscillatoriales</taxon>
        <taxon>Microcoleaceae</taxon>
        <taxon>Trichodesmium</taxon>
    </lineage>
</organism>
<dbReference type="InterPro" id="IPR007049">
    <property type="entry name" value="Carb-sel_porin_OprB"/>
</dbReference>
<dbReference type="PANTHER" id="PTHR43308">
    <property type="entry name" value="OUTER MEMBRANE PROTEIN ALPHA-RELATED"/>
    <property type="match status" value="1"/>
</dbReference>
<name>Q10WC1_TRIEI</name>
<dbReference type="GO" id="GO:0016020">
    <property type="term" value="C:membrane"/>
    <property type="evidence" value="ECO:0007669"/>
    <property type="project" value="InterPro"/>
</dbReference>
<dbReference type="NCBIfam" id="NF033921">
    <property type="entry name" value="por_somb"/>
    <property type="match status" value="1"/>
</dbReference>
<dbReference type="eggNOG" id="COG2960">
    <property type="taxonomic scope" value="Bacteria"/>
</dbReference>
<accession>Q10WC1</accession>